<dbReference type="PROSITE" id="PS00098">
    <property type="entry name" value="THIOLASE_1"/>
    <property type="match status" value="1"/>
</dbReference>
<evidence type="ECO:0000256" key="10">
    <source>
        <dbReference type="ARBA" id="ARBA00023315"/>
    </source>
</evidence>
<keyword evidence="5 12" id="KW-0808">Transferase</keyword>
<keyword evidence="6" id="KW-0479">Metal-binding</keyword>
<reference evidence="15 16" key="1">
    <citation type="journal article" date="2017" name="Mycologia">
        <title>Bifiguratus adelaidae, gen. et sp. nov., a new member of Mucoromycotina in endophytic and soil-dwelling habitats.</title>
        <authorList>
            <person name="Torres-Cruz T.J."/>
            <person name="Billingsley Tobias T.L."/>
            <person name="Almatruk M."/>
            <person name="Hesse C."/>
            <person name="Kuske C.R."/>
            <person name="Desiro A."/>
            <person name="Benucci G.M."/>
            <person name="Bonito G."/>
            <person name="Stajich J.E."/>
            <person name="Dunlap C."/>
            <person name="Arnold A.E."/>
            <person name="Porras-Alfaro A."/>
        </authorList>
    </citation>
    <scope>NUCLEOTIDE SEQUENCE [LARGE SCALE GENOMIC DNA]</scope>
    <source>
        <strain evidence="15 16">AZ0501</strain>
    </source>
</reference>
<dbReference type="NCBIfam" id="TIGR01930">
    <property type="entry name" value="AcCoA-C-Actrans"/>
    <property type="match status" value="1"/>
</dbReference>
<dbReference type="GO" id="GO:0003985">
    <property type="term" value="F:acetyl-CoA C-acetyltransferase activity"/>
    <property type="evidence" value="ECO:0007669"/>
    <property type="project" value="UniProtKB-EC"/>
</dbReference>
<dbReference type="PANTHER" id="PTHR18919:SF156">
    <property type="entry name" value="ACETYL-COA ACETYLTRANSFERASE, MITOCHONDRIAL"/>
    <property type="match status" value="1"/>
</dbReference>
<dbReference type="PROSITE" id="PS00099">
    <property type="entry name" value="THIOLASE_3"/>
    <property type="match status" value="1"/>
</dbReference>
<evidence type="ECO:0000259" key="14">
    <source>
        <dbReference type="Pfam" id="PF02803"/>
    </source>
</evidence>
<dbReference type="InterPro" id="IPR020617">
    <property type="entry name" value="Thiolase_C"/>
</dbReference>
<comment type="subcellular location">
    <subcellularLocation>
        <location evidence="1">Mitochondrion</location>
    </subcellularLocation>
</comment>
<keyword evidence="10 12" id="KW-0012">Acyltransferase</keyword>
<feature type="active site" description="Acyl-thioester intermediate" evidence="11">
    <location>
        <position position="90"/>
    </location>
</feature>
<keyword evidence="8" id="KW-0630">Potassium</keyword>
<dbReference type="GO" id="GO:0005739">
    <property type="term" value="C:mitochondrion"/>
    <property type="evidence" value="ECO:0007669"/>
    <property type="project" value="UniProtKB-SubCell"/>
</dbReference>
<evidence type="ECO:0000256" key="2">
    <source>
        <dbReference type="ARBA" id="ARBA00010982"/>
    </source>
</evidence>
<dbReference type="SUPFAM" id="SSF53901">
    <property type="entry name" value="Thiolase-like"/>
    <property type="match status" value="2"/>
</dbReference>
<dbReference type="EC" id="2.3.1.9" evidence="4"/>
<evidence type="ECO:0000256" key="1">
    <source>
        <dbReference type="ARBA" id="ARBA00004173"/>
    </source>
</evidence>
<evidence type="ECO:0000256" key="3">
    <source>
        <dbReference type="ARBA" id="ARBA00011881"/>
    </source>
</evidence>
<dbReference type="GO" id="GO:0046872">
    <property type="term" value="F:metal ion binding"/>
    <property type="evidence" value="ECO:0007669"/>
    <property type="project" value="UniProtKB-KW"/>
</dbReference>
<comment type="similarity">
    <text evidence="2 12">Belongs to the thiolase-like superfamily. Thiolase family.</text>
</comment>
<keyword evidence="7" id="KW-0809">Transit peptide</keyword>
<evidence type="ECO:0000256" key="12">
    <source>
        <dbReference type="RuleBase" id="RU003557"/>
    </source>
</evidence>
<feature type="active site" description="Proton acceptor" evidence="11">
    <location>
        <position position="370"/>
    </location>
</feature>
<sequence length="384" mass="40277">MPGKEVVIVSAARTPVGCFNGALKKLTAPQLGATAVKASVSRAGLTPDQIEEVYMGQVLQAGVGQAPARQVVIGSGMPESTEATTINKVCASGMKAITLAAQNLQLGQRDIMVAGGMESMSNTPFYVQRGIQYGDQKLNDAIIKDGLWDVYNQIHMGMCAENTAANYNISREAQDEHAISSYKRAAEAWKNGVFDAEIAPVTIKEKKGDVVVKEDEEYKNVKFDKISGLNPVFKKDGTVTAANASTLNDGASALVLMTREKANELGVKPLAKIISYADAACAPIDFTIAPSKAAPLALQKAGLDIKDISLFEFNEAFSVVARILGLDPSKVNIAGGAVALGHPIGSSGSRIVVTLTHLLKSGQFGLAAICNGGGAASALIIQRE</sequence>
<dbReference type="InterPro" id="IPR020616">
    <property type="entry name" value="Thiolase_N"/>
</dbReference>
<evidence type="ECO:0000256" key="5">
    <source>
        <dbReference type="ARBA" id="ARBA00022679"/>
    </source>
</evidence>
<dbReference type="Gene3D" id="3.40.47.10">
    <property type="match status" value="1"/>
</dbReference>
<feature type="domain" description="Thiolase C-terminal" evidence="14">
    <location>
        <begin position="268"/>
        <end position="383"/>
    </location>
</feature>
<evidence type="ECO:0000256" key="7">
    <source>
        <dbReference type="ARBA" id="ARBA00022946"/>
    </source>
</evidence>
<dbReference type="PANTHER" id="PTHR18919">
    <property type="entry name" value="ACETYL-COA C-ACYLTRANSFERASE"/>
    <property type="match status" value="1"/>
</dbReference>
<gene>
    <name evidence="15" type="ORF">BZG36_04038</name>
</gene>
<comment type="subunit">
    <text evidence="3">Homotetramer.</text>
</comment>
<dbReference type="EMBL" id="MVBO01000059">
    <property type="protein sequence ID" value="OZJ03986.1"/>
    <property type="molecule type" value="Genomic_DNA"/>
</dbReference>
<comment type="caution">
    <text evidence="15">The sequence shown here is derived from an EMBL/GenBank/DDBJ whole genome shotgun (WGS) entry which is preliminary data.</text>
</comment>
<dbReference type="PROSITE" id="PS00737">
    <property type="entry name" value="THIOLASE_2"/>
    <property type="match status" value="1"/>
</dbReference>
<keyword evidence="9" id="KW-0496">Mitochondrion</keyword>
<evidence type="ECO:0000259" key="13">
    <source>
        <dbReference type="Pfam" id="PF00108"/>
    </source>
</evidence>
<dbReference type="InterPro" id="IPR016039">
    <property type="entry name" value="Thiolase-like"/>
</dbReference>
<dbReference type="InterPro" id="IPR020610">
    <property type="entry name" value="Thiolase_AS"/>
</dbReference>
<evidence type="ECO:0000256" key="8">
    <source>
        <dbReference type="ARBA" id="ARBA00022958"/>
    </source>
</evidence>
<evidence type="ECO:0000256" key="9">
    <source>
        <dbReference type="ARBA" id="ARBA00023128"/>
    </source>
</evidence>
<evidence type="ECO:0000256" key="11">
    <source>
        <dbReference type="PIRSR" id="PIRSR000429-1"/>
    </source>
</evidence>
<dbReference type="CDD" id="cd00751">
    <property type="entry name" value="thiolase"/>
    <property type="match status" value="1"/>
</dbReference>
<evidence type="ECO:0000313" key="16">
    <source>
        <dbReference type="Proteomes" id="UP000242875"/>
    </source>
</evidence>
<evidence type="ECO:0000256" key="4">
    <source>
        <dbReference type="ARBA" id="ARBA00012705"/>
    </source>
</evidence>
<accession>A0A261Y058</accession>
<dbReference type="InterPro" id="IPR002155">
    <property type="entry name" value="Thiolase"/>
</dbReference>
<dbReference type="FunFam" id="3.40.47.10:FF:000007">
    <property type="entry name" value="acetyl-CoA acetyltransferase, mitochondrial"/>
    <property type="match status" value="1"/>
</dbReference>
<evidence type="ECO:0000256" key="6">
    <source>
        <dbReference type="ARBA" id="ARBA00022723"/>
    </source>
</evidence>
<dbReference type="AlphaFoldDB" id="A0A261Y058"/>
<dbReference type="InterPro" id="IPR020615">
    <property type="entry name" value="Thiolase_acyl_enz_int_AS"/>
</dbReference>
<evidence type="ECO:0000313" key="15">
    <source>
        <dbReference type="EMBL" id="OZJ03986.1"/>
    </source>
</evidence>
<dbReference type="OrthoDB" id="5404651at2759"/>
<dbReference type="Pfam" id="PF00108">
    <property type="entry name" value="Thiolase_N"/>
    <property type="match status" value="1"/>
</dbReference>
<protein>
    <recommendedName>
        <fullName evidence="4">acetyl-CoA C-acetyltransferase</fullName>
        <ecNumber evidence="4">2.3.1.9</ecNumber>
    </recommendedName>
</protein>
<dbReference type="PIRSF" id="PIRSF000429">
    <property type="entry name" value="Ac-CoA_Ac_transf"/>
    <property type="match status" value="1"/>
</dbReference>
<dbReference type="Pfam" id="PF02803">
    <property type="entry name" value="Thiolase_C"/>
    <property type="match status" value="1"/>
</dbReference>
<feature type="active site" description="Proton acceptor" evidence="11">
    <location>
        <position position="342"/>
    </location>
</feature>
<name>A0A261Y058_9FUNG</name>
<organism evidence="15 16">
    <name type="scientific">Bifiguratus adelaidae</name>
    <dbReference type="NCBI Taxonomy" id="1938954"/>
    <lineage>
        <taxon>Eukaryota</taxon>
        <taxon>Fungi</taxon>
        <taxon>Fungi incertae sedis</taxon>
        <taxon>Mucoromycota</taxon>
        <taxon>Mucoromycotina</taxon>
        <taxon>Endogonomycetes</taxon>
        <taxon>Endogonales</taxon>
        <taxon>Endogonales incertae sedis</taxon>
        <taxon>Bifiguratus</taxon>
    </lineage>
</organism>
<proteinExistence type="inferred from homology"/>
<dbReference type="Proteomes" id="UP000242875">
    <property type="component" value="Unassembled WGS sequence"/>
</dbReference>
<dbReference type="InterPro" id="IPR020613">
    <property type="entry name" value="Thiolase_CS"/>
</dbReference>
<keyword evidence="16" id="KW-1185">Reference proteome</keyword>
<dbReference type="GO" id="GO:0006635">
    <property type="term" value="P:fatty acid beta-oxidation"/>
    <property type="evidence" value="ECO:0007669"/>
    <property type="project" value="TreeGrafter"/>
</dbReference>
<feature type="domain" description="Thiolase N-terminal" evidence="13">
    <location>
        <begin position="6"/>
        <end position="259"/>
    </location>
</feature>